<feature type="compositionally biased region" description="Basic and acidic residues" evidence="7">
    <location>
        <begin position="566"/>
        <end position="576"/>
    </location>
</feature>
<feature type="region of interest" description="Disordered" evidence="7">
    <location>
        <begin position="518"/>
        <end position="596"/>
    </location>
</feature>
<evidence type="ECO:0000256" key="6">
    <source>
        <dbReference type="ARBA" id="ARBA00023242"/>
    </source>
</evidence>
<keyword evidence="11" id="KW-1185">Reference proteome</keyword>
<dbReference type="InterPro" id="IPR008967">
    <property type="entry name" value="p53-like_TF_DNA-bd_sf"/>
</dbReference>
<dbReference type="Pfam" id="PF09271">
    <property type="entry name" value="LAG1-DNAbind"/>
    <property type="match status" value="1"/>
</dbReference>
<gene>
    <name evidence="10" type="ORF">TAPDE_004306</name>
</gene>
<dbReference type="SMART" id="SM01268">
    <property type="entry name" value="BTD"/>
    <property type="match status" value="1"/>
</dbReference>
<evidence type="ECO:0000313" key="11">
    <source>
        <dbReference type="Proteomes" id="UP000013776"/>
    </source>
</evidence>
<evidence type="ECO:0000256" key="2">
    <source>
        <dbReference type="ARBA" id="ARBA00009704"/>
    </source>
</evidence>
<dbReference type="GO" id="GO:0001228">
    <property type="term" value="F:DNA-binding transcription activator activity, RNA polymerase II-specific"/>
    <property type="evidence" value="ECO:0007669"/>
    <property type="project" value="InterPro"/>
</dbReference>
<dbReference type="SMART" id="SM01267">
    <property type="entry name" value="LAG1_DNAbind"/>
    <property type="match status" value="1"/>
</dbReference>
<proteinExistence type="inferred from homology"/>
<feature type="domain" description="Beta-trefoil DNA-binding" evidence="9">
    <location>
        <begin position="323"/>
        <end position="611"/>
    </location>
</feature>
<dbReference type="InterPro" id="IPR015351">
    <property type="entry name" value="RBP-J/Cbf11/Cbf12_DNA-bd"/>
</dbReference>
<comment type="subcellular location">
    <subcellularLocation>
        <location evidence="1">Nucleus</location>
    </subcellularLocation>
</comment>
<evidence type="ECO:0000256" key="1">
    <source>
        <dbReference type="ARBA" id="ARBA00004123"/>
    </source>
</evidence>
<comment type="similarity">
    <text evidence="2">Belongs to the Su(H) family.</text>
</comment>
<dbReference type="Gene3D" id="2.60.40.1450">
    <property type="entry name" value="LAG1, DNA binding domain"/>
    <property type="match status" value="1"/>
</dbReference>
<keyword evidence="5" id="KW-0804">Transcription</keyword>
<dbReference type="GO" id="GO:0005634">
    <property type="term" value="C:nucleus"/>
    <property type="evidence" value="ECO:0007669"/>
    <property type="project" value="UniProtKB-SubCell"/>
</dbReference>
<evidence type="ECO:0000259" key="9">
    <source>
        <dbReference type="SMART" id="SM01268"/>
    </source>
</evidence>
<keyword evidence="4" id="KW-0238">DNA-binding</keyword>
<dbReference type="eggNOG" id="KOG3743">
    <property type="taxonomic scope" value="Eukaryota"/>
</dbReference>
<protein>
    <submittedName>
        <fullName evidence="10">Uncharacterized protein</fullName>
    </submittedName>
</protein>
<dbReference type="AlphaFoldDB" id="R4XE64"/>
<dbReference type="Gene3D" id="2.80.10.50">
    <property type="match status" value="1"/>
</dbReference>
<dbReference type="PANTHER" id="PTHR10665">
    <property type="entry name" value="RECOMBINING BINDING PROTEIN SUPPRESSOR OF HAIRLESS"/>
    <property type="match status" value="1"/>
</dbReference>
<comment type="caution">
    <text evidence="10">The sequence shown here is derived from an EMBL/GenBank/DDBJ whole genome shotgun (WGS) entry which is preliminary data.</text>
</comment>
<accession>R4XE64</accession>
<dbReference type="GO" id="GO:0000978">
    <property type="term" value="F:RNA polymerase II cis-regulatory region sequence-specific DNA binding"/>
    <property type="evidence" value="ECO:0007669"/>
    <property type="project" value="InterPro"/>
</dbReference>
<dbReference type="InterPro" id="IPR036358">
    <property type="entry name" value="BTD_sf"/>
</dbReference>
<dbReference type="VEuPathDB" id="FungiDB:TAPDE_004306"/>
<dbReference type="OrthoDB" id="5600360at2759"/>
<keyword evidence="6" id="KW-0539">Nucleus</keyword>
<name>R4XE64_TAPDE</name>
<dbReference type="InterPro" id="IPR037095">
    <property type="entry name" value="RBP-J/Cbf11_DNA-bd_sf"/>
</dbReference>
<dbReference type="InterPro" id="IPR015350">
    <property type="entry name" value="Beta-trefoil_DNA-bd_dom"/>
</dbReference>
<dbReference type="InterPro" id="IPR040159">
    <property type="entry name" value="CLS_fam"/>
</dbReference>
<reference evidence="10 11" key="1">
    <citation type="journal article" date="2013" name="MBio">
        <title>Genome sequencing of the plant pathogen Taphrina deformans, the causal agent of peach leaf curl.</title>
        <authorList>
            <person name="Cisse O.H."/>
            <person name="Almeida J.M.G.C.F."/>
            <person name="Fonseca A."/>
            <person name="Kumar A.A."/>
            <person name="Salojaervi J."/>
            <person name="Overmyer K."/>
            <person name="Hauser P.M."/>
            <person name="Pagni M."/>
        </authorList>
    </citation>
    <scope>NUCLEOTIDE SEQUENCE [LARGE SCALE GENOMIC DNA]</scope>
    <source>
        <strain evidence="11">PYCC 5710 / ATCC 11124 / CBS 356.35 / IMI 108563 / JCM 9778 / NBRC 8474</strain>
    </source>
</reference>
<keyword evidence="3" id="KW-0805">Transcription regulation</keyword>
<dbReference type="Proteomes" id="UP000013776">
    <property type="component" value="Unassembled WGS sequence"/>
</dbReference>
<dbReference type="EMBL" id="CAHR02000191">
    <property type="protein sequence ID" value="CCG83957.1"/>
    <property type="molecule type" value="Genomic_DNA"/>
</dbReference>
<evidence type="ECO:0000256" key="5">
    <source>
        <dbReference type="ARBA" id="ARBA00023163"/>
    </source>
</evidence>
<evidence type="ECO:0000256" key="7">
    <source>
        <dbReference type="SAM" id="MobiDB-lite"/>
    </source>
</evidence>
<organism evidence="10 11">
    <name type="scientific">Taphrina deformans (strain PYCC 5710 / ATCC 11124 / CBS 356.35 / IMI 108563 / JCM 9778 / NBRC 8474)</name>
    <name type="common">Peach leaf curl fungus</name>
    <name type="synonym">Lalaria deformans</name>
    <dbReference type="NCBI Taxonomy" id="1097556"/>
    <lineage>
        <taxon>Eukaryota</taxon>
        <taxon>Fungi</taxon>
        <taxon>Dikarya</taxon>
        <taxon>Ascomycota</taxon>
        <taxon>Taphrinomycotina</taxon>
        <taxon>Taphrinomycetes</taxon>
        <taxon>Taphrinales</taxon>
        <taxon>Taphrinaceae</taxon>
        <taxon>Taphrina</taxon>
    </lineage>
</organism>
<dbReference type="STRING" id="1097556.R4XE64"/>
<dbReference type="SUPFAM" id="SSF110217">
    <property type="entry name" value="DNA-binding protein LAG-1 (CSL)"/>
    <property type="match status" value="1"/>
</dbReference>
<feature type="domain" description="RBP-J/Cbf11/Cbf12 DNA binding" evidence="8">
    <location>
        <begin position="192"/>
        <end position="322"/>
    </location>
</feature>
<evidence type="ECO:0000256" key="4">
    <source>
        <dbReference type="ARBA" id="ARBA00023125"/>
    </source>
</evidence>
<evidence type="ECO:0000259" key="8">
    <source>
        <dbReference type="SMART" id="SM01267"/>
    </source>
</evidence>
<evidence type="ECO:0000256" key="3">
    <source>
        <dbReference type="ARBA" id="ARBA00023015"/>
    </source>
</evidence>
<evidence type="ECO:0000313" key="10">
    <source>
        <dbReference type="EMBL" id="CCG83957.1"/>
    </source>
</evidence>
<sequence length="735" mass="81194">MVYTASGQPLYLPPHARKVPDHSSIYNIDQSIQDDGMQSLLSAIELDIGHGRDGSEYLSNPSLQSSFVDSPGHQELMADLLGTNFGNDESEDVLSTQFNDFSRAVTPFPADDQAALALSTDLDLHFNSCDRYKDPIMAEAQIPPRRQWPGLLARFKDNQVRQQHISSVIKEHMVDILDPDHKRPLHGRGLVTIKFAWPSVAQKSYGNEKRLLTPFPICSVDGPLHSVGGDEVKTHLTIIPSDGDMMVVPYTANFDPSQNSTFKTLHINNENIGRSKVVNFKYQLTQKGLYDPLDIPLIDLNSPDVILLSKPSKKTSRLKIQSSFIFMQSAVSLFTRINSQTARTKYLTLESEARLGVQSDSWLPFTILSYRNGQINNEIRMRPLLYGETIVLRDPQQRYTSDPLIVRRCEGKTIIDKSGGNVSQMQRIVLEKATKGVSADPAVVDESGPSMSNQRLFLSSKEAQQPRDVRNYKCIPLPFTSFETATIREGSDVLEMEDAGQWTIVGVMSQSFTFLDTLSDPGPGRDTSVVSELPSDSALQPPAVEEPSRKRKLGQLDAPDLEEDSEGRNKRDRAEDSEPSTDVTTPLAATDKSVDSPVEVLHDSATDAAIEVSVPLQPSPADTDLLRIQTPLTPFPTLLSSPVYLPSSNRLHLQVRDFWQLSSAMSHPDIYLGAKGPLTITALQQSTILPTDAALEVELPTRAEVGMDRAPLLFVREDGLVVPANCMVDVPQPAS</sequence>
<dbReference type="SUPFAM" id="SSF49417">
    <property type="entry name" value="p53-like transcription factors"/>
    <property type="match status" value="1"/>
</dbReference>